<dbReference type="GO" id="GO:0030246">
    <property type="term" value="F:carbohydrate binding"/>
    <property type="evidence" value="ECO:0007669"/>
    <property type="project" value="UniProtKB-KW"/>
</dbReference>
<evidence type="ECO:0000256" key="6">
    <source>
        <dbReference type="ARBA" id="ARBA00025321"/>
    </source>
</evidence>
<dbReference type="InterPro" id="IPR012413">
    <property type="entry name" value="BA14K"/>
</dbReference>
<evidence type="ECO:0000313" key="9">
    <source>
        <dbReference type="EMBL" id="OAE48586.1"/>
    </source>
</evidence>
<dbReference type="AlphaFoldDB" id="A0A176XI08"/>
<keyword evidence="7" id="KW-0472">Membrane</keyword>
<name>A0A176XI08_AGRTU</name>
<comment type="caution">
    <text evidence="9">The sequence shown here is derived from an EMBL/GenBank/DDBJ whole genome shotgun (WGS) entry which is preliminary data.</text>
</comment>
<comment type="similarity">
    <text evidence="2">Belongs to the BA14k family.</text>
</comment>
<evidence type="ECO:0000256" key="4">
    <source>
        <dbReference type="ARBA" id="ARBA00022475"/>
    </source>
</evidence>
<sequence length="153" mass="17937">MLNFRTTSVATAIVVFFTSFTPSQAFQVPVPMTKPAVATENVVPVQYREWDRRRHWDGRHIRRPPPHRDGFYNGHRGYRDRRPGYRYHNGYWFPLAAFATGAIIGGAMQQPRPAYRGSHVSWCQNRWRSYRAYDNTYQPNSGPRRVCVSPYSR</sequence>
<reference evidence="9 10" key="1">
    <citation type="submission" date="2016-05" db="EMBL/GenBank/DDBJ databases">
        <authorList>
            <person name="Lavstsen T."/>
            <person name="Jespersen J.S."/>
        </authorList>
    </citation>
    <scope>NUCLEOTIDE SEQUENCE [LARGE SCALE GENOMIC DNA]</scope>
    <source>
        <strain evidence="9 10">KCJ1736</strain>
    </source>
</reference>
<evidence type="ECO:0000256" key="5">
    <source>
        <dbReference type="ARBA" id="ARBA00022734"/>
    </source>
</evidence>
<keyword evidence="5" id="KW-0430">Lectin</keyword>
<evidence type="ECO:0000256" key="1">
    <source>
        <dbReference type="ARBA" id="ARBA00004167"/>
    </source>
</evidence>
<evidence type="ECO:0000313" key="10">
    <source>
        <dbReference type="Proteomes" id="UP000077098"/>
    </source>
</evidence>
<evidence type="ECO:0000256" key="8">
    <source>
        <dbReference type="SAM" id="SignalP"/>
    </source>
</evidence>
<keyword evidence="8" id="KW-0732">Signal</keyword>
<evidence type="ECO:0000256" key="3">
    <source>
        <dbReference type="ARBA" id="ARBA00020552"/>
    </source>
</evidence>
<accession>A0A176XI08</accession>
<organism evidence="9 10">
    <name type="scientific">Agrobacterium tumefaciens</name>
    <dbReference type="NCBI Taxonomy" id="358"/>
    <lineage>
        <taxon>Bacteria</taxon>
        <taxon>Pseudomonadati</taxon>
        <taxon>Pseudomonadota</taxon>
        <taxon>Alphaproteobacteria</taxon>
        <taxon>Hyphomicrobiales</taxon>
        <taxon>Rhizobiaceae</taxon>
        <taxon>Rhizobium/Agrobacterium group</taxon>
        <taxon>Agrobacterium</taxon>
        <taxon>Agrobacterium tumefaciens complex</taxon>
    </lineage>
</organism>
<dbReference type="Proteomes" id="UP000077098">
    <property type="component" value="Unassembled WGS sequence"/>
</dbReference>
<dbReference type="RefSeq" id="WP_063947744.1">
    <property type="nucleotide sequence ID" value="NZ_LXPS01000005.1"/>
</dbReference>
<keyword evidence="7" id="KW-0812">Transmembrane</keyword>
<feature type="signal peptide" evidence="8">
    <location>
        <begin position="1"/>
        <end position="25"/>
    </location>
</feature>
<gene>
    <name evidence="9" type="ORF">A7J57_21425</name>
</gene>
<protein>
    <recommendedName>
        <fullName evidence="3">Lectin-like protein BA14k</fullName>
    </recommendedName>
</protein>
<feature type="chain" id="PRO_5008053451" description="Lectin-like protein BA14k" evidence="8">
    <location>
        <begin position="26"/>
        <end position="153"/>
    </location>
</feature>
<feature type="transmembrane region" description="Helical" evidence="7">
    <location>
        <begin position="91"/>
        <end position="108"/>
    </location>
</feature>
<dbReference type="EMBL" id="LXPS01000005">
    <property type="protein sequence ID" value="OAE48586.1"/>
    <property type="molecule type" value="Genomic_DNA"/>
</dbReference>
<comment type="subcellular location">
    <subcellularLocation>
        <location evidence="1">Membrane</location>
        <topology evidence="1">Single-pass membrane protein</topology>
    </subcellularLocation>
</comment>
<comment type="function">
    <text evidence="6">Has immunoglobulin-binding and hemagglutination properties, and can bind to mannose. Essential for virulence. May be involved in LPS biosynthesis or polysaccharide transport.</text>
</comment>
<keyword evidence="7" id="KW-1133">Transmembrane helix</keyword>
<evidence type="ECO:0000256" key="7">
    <source>
        <dbReference type="SAM" id="Phobius"/>
    </source>
</evidence>
<dbReference type="GO" id="GO:0016020">
    <property type="term" value="C:membrane"/>
    <property type="evidence" value="ECO:0007669"/>
    <property type="project" value="UniProtKB-SubCell"/>
</dbReference>
<dbReference type="Pfam" id="PF07886">
    <property type="entry name" value="BA14K"/>
    <property type="match status" value="1"/>
</dbReference>
<proteinExistence type="inferred from homology"/>
<evidence type="ECO:0000256" key="2">
    <source>
        <dbReference type="ARBA" id="ARBA00010270"/>
    </source>
</evidence>
<keyword evidence="4" id="KW-1003">Cell membrane</keyword>